<dbReference type="RefSeq" id="WP_157522856.1">
    <property type="nucleotide sequence ID" value="NZ_CP066775.1"/>
</dbReference>
<name>A0A6I4IMS1_9SPHI</name>
<evidence type="ECO:0000313" key="2">
    <source>
        <dbReference type="Proteomes" id="UP000429232"/>
    </source>
</evidence>
<dbReference type="AlphaFoldDB" id="A0A6I4IMS1"/>
<organism evidence="1 2">
    <name type="scientific">Mucilaginibacter ginkgonis</name>
    <dbReference type="NCBI Taxonomy" id="2682091"/>
    <lineage>
        <taxon>Bacteria</taxon>
        <taxon>Pseudomonadati</taxon>
        <taxon>Bacteroidota</taxon>
        <taxon>Sphingobacteriia</taxon>
        <taxon>Sphingobacteriales</taxon>
        <taxon>Sphingobacteriaceae</taxon>
        <taxon>Mucilaginibacter</taxon>
    </lineage>
</organism>
<dbReference type="EMBL" id="CP066775">
    <property type="protein sequence ID" value="QQL50184.1"/>
    <property type="molecule type" value="Genomic_DNA"/>
</dbReference>
<protein>
    <submittedName>
        <fullName evidence="1">Uncharacterized protein</fullName>
    </submittedName>
</protein>
<keyword evidence="2" id="KW-1185">Reference proteome</keyword>
<dbReference type="Proteomes" id="UP000429232">
    <property type="component" value="Chromosome"/>
</dbReference>
<reference evidence="1 2" key="1">
    <citation type="submission" date="2020-12" db="EMBL/GenBank/DDBJ databases">
        <title>HMF7856_wgs.fasta genome submission.</title>
        <authorList>
            <person name="Kang H."/>
            <person name="Kim H."/>
            <person name="Joh K."/>
        </authorList>
    </citation>
    <scope>NUCLEOTIDE SEQUENCE [LARGE SCALE GENOMIC DNA]</scope>
    <source>
        <strain evidence="1 2">HMF7856</strain>
    </source>
</reference>
<accession>A0A6I4IMS1</accession>
<sequence length="50" mass="5947">MDYNDYKKQPVDRIIKQVEFVRQQLGYAKKRIAENALMIEKSKQFVSGKL</sequence>
<proteinExistence type="predicted"/>
<evidence type="ECO:0000313" key="1">
    <source>
        <dbReference type="EMBL" id="QQL50184.1"/>
    </source>
</evidence>
<gene>
    <name evidence="1" type="ORF">GO620_001650</name>
</gene>
<dbReference type="KEGG" id="mgik:GO620_001650"/>